<dbReference type="Proteomes" id="UP000887568">
    <property type="component" value="Unplaced"/>
</dbReference>
<dbReference type="EnsemblMetazoa" id="XM_038209208.1">
    <property type="protein sequence ID" value="XP_038065136.1"/>
    <property type="gene ID" value="LOC119735500"/>
</dbReference>
<dbReference type="InterPro" id="IPR000276">
    <property type="entry name" value="GPCR_Rhodpsn"/>
</dbReference>
<accession>A0A914ANR8</accession>
<evidence type="ECO:0000256" key="2">
    <source>
        <dbReference type="ARBA" id="ARBA00022475"/>
    </source>
</evidence>
<evidence type="ECO:0000256" key="7">
    <source>
        <dbReference type="ARBA" id="ARBA00023170"/>
    </source>
</evidence>
<dbReference type="GeneID" id="119735500"/>
<dbReference type="OrthoDB" id="5972415at2759"/>
<feature type="transmembrane region" description="Helical" evidence="10">
    <location>
        <begin position="142"/>
        <end position="162"/>
    </location>
</feature>
<feature type="transmembrane region" description="Helical" evidence="10">
    <location>
        <begin position="195"/>
        <end position="223"/>
    </location>
</feature>
<dbReference type="GO" id="GO:0005886">
    <property type="term" value="C:plasma membrane"/>
    <property type="evidence" value="ECO:0007669"/>
    <property type="project" value="UniProtKB-SubCell"/>
</dbReference>
<dbReference type="RefSeq" id="XP_038065136.1">
    <property type="nucleotide sequence ID" value="XM_038209208.1"/>
</dbReference>
<keyword evidence="4 10" id="KW-1133">Transmembrane helix</keyword>
<keyword evidence="6 10" id="KW-0472">Membrane</keyword>
<feature type="transmembrane region" description="Helical" evidence="10">
    <location>
        <begin position="111"/>
        <end position="130"/>
    </location>
</feature>
<evidence type="ECO:0000256" key="4">
    <source>
        <dbReference type="ARBA" id="ARBA00022989"/>
    </source>
</evidence>
<evidence type="ECO:0000256" key="10">
    <source>
        <dbReference type="SAM" id="Phobius"/>
    </source>
</evidence>
<sequence length="305" mass="35100">MNGWAWQATSIAEQVGSSVTFVGNLLALTIFLWTKKLRIKYYAFVINLVIANLFDPTMTFILQYYDNDILLALLRTSFFVAELNLLAIAVNRLLALSITPPARYDSLVTSGRLFVVCILLWLISAAIYLPSTYVFTKVTIRLVRPVITLTILVVTAVLYYIVFLKISRYTPPLASTPALKDADEVTRTRMRQTRYMMVTVTIILVSSLICWLPFCCANVYIYFSGKYYRGQTEEFKITFTAFILLLKFNSLINPFIYWWRISEFRDGLKRLVCCHCIRRQNPDEDDPDVELYGGDNFSNTIDSHV</sequence>
<dbReference type="InterPro" id="IPR017452">
    <property type="entry name" value="GPCR_Rhodpsn_7TM"/>
</dbReference>
<evidence type="ECO:0000256" key="1">
    <source>
        <dbReference type="ARBA" id="ARBA00004651"/>
    </source>
</evidence>
<dbReference type="PANTHER" id="PTHR24246:SF27">
    <property type="entry name" value="ADENOSINE RECEPTOR, ISOFORM A"/>
    <property type="match status" value="1"/>
</dbReference>
<evidence type="ECO:0000313" key="12">
    <source>
        <dbReference type="EnsemblMetazoa" id="XP_038065136.1"/>
    </source>
</evidence>
<keyword evidence="7" id="KW-0675">Receptor</keyword>
<name>A0A914ANR8_PATMI</name>
<keyword evidence="8" id="KW-0325">Glycoprotein</keyword>
<evidence type="ECO:0000256" key="5">
    <source>
        <dbReference type="ARBA" id="ARBA00023040"/>
    </source>
</evidence>
<proteinExistence type="predicted"/>
<dbReference type="PROSITE" id="PS50262">
    <property type="entry name" value="G_PROTEIN_RECEP_F1_2"/>
    <property type="match status" value="1"/>
</dbReference>
<feature type="transmembrane region" description="Helical" evidence="10">
    <location>
        <begin position="235"/>
        <end position="259"/>
    </location>
</feature>
<evidence type="ECO:0000256" key="9">
    <source>
        <dbReference type="ARBA" id="ARBA00023224"/>
    </source>
</evidence>
<organism evidence="12 13">
    <name type="scientific">Patiria miniata</name>
    <name type="common">Bat star</name>
    <name type="synonym">Asterina miniata</name>
    <dbReference type="NCBI Taxonomy" id="46514"/>
    <lineage>
        <taxon>Eukaryota</taxon>
        <taxon>Metazoa</taxon>
        <taxon>Echinodermata</taxon>
        <taxon>Eleutherozoa</taxon>
        <taxon>Asterozoa</taxon>
        <taxon>Asteroidea</taxon>
        <taxon>Valvatacea</taxon>
        <taxon>Valvatida</taxon>
        <taxon>Asterinidae</taxon>
        <taxon>Patiria</taxon>
    </lineage>
</organism>
<dbReference type="PRINTS" id="PR00237">
    <property type="entry name" value="GPCRRHODOPSN"/>
</dbReference>
<evidence type="ECO:0000256" key="3">
    <source>
        <dbReference type="ARBA" id="ARBA00022692"/>
    </source>
</evidence>
<comment type="subcellular location">
    <subcellularLocation>
        <location evidence="1">Cell membrane</location>
        <topology evidence="1">Multi-pass membrane protein</topology>
    </subcellularLocation>
</comment>
<dbReference type="SUPFAM" id="SSF81321">
    <property type="entry name" value="Family A G protein-coupled receptor-like"/>
    <property type="match status" value="1"/>
</dbReference>
<keyword evidence="3 10" id="KW-0812">Transmembrane</keyword>
<feature type="domain" description="G-protein coupled receptors family 1 profile" evidence="11">
    <location>
        <begin position="23"/>
        <end position="257"/>
    </location>
</feature>
<dbReference type="PANTHER" id="PTHR24246">
    <property type="entry name" value="OLFACTORY RECEPTOR AND ADENOSINE RECEPTOR"/>
    <property type="match status" value="1"/>
</dbReference>
<reference evidence="12" key="1">
    <citation type="submission" date="2022-11" db="UniProtKB">
        <authorList>
            <consortium name="EnsemblMetazoa"/>
        </authorList>
    </citation>
    <scope>IDENTIFICATION</scope>
</reference>
<evidence type="ECO:0000256" key="6">
    <source>
        <dbReference type="ARBA" id="ARBA00023136"/>
    </source>
</evidence>
<evidence type="ECO:0000313" key="13">
    <source>
        <dbReference type="Proteomes" id="UP000887568"/>
    </source>
</evidence>
<keyword evidence="13" id="KW-1185">Reference proteome</keyword>
<evidence type="ECO:0000256" key="8">
    <source>
        <dbReference type="ARBA" id="ARBA00023180"/>
    </source>
</evidence>
<evidence type="ECO:0000259" key="11">
    <source>
        <dbReference type="PROSITE" id="PS50262"/>
    </source>
</evidence>
<protein>
    <recommendedName>
        <fullName evidence="11">G-protein coupled receptors family 1 profile domain-containing protein</fullName>
    </recommendedName>
</protein>
<dbReference type="AlphaFoldDB" id="A0A914ANR8"/>
<dbReference type="Pfam" id="PF00001">
    <property type="entry name" value="7tm_1"/>
    <property type="match status" value="1"/>
</dbReference>
<feature type="transmembrane region" description="Helical" evidence="10">
    <location>
        <begin position="41"/>
        <end position="63"/>
    </location>
</feature>
<dbReference type="CDD" id="cd00637">
    <property type="entry name" value="7tm_classA_rhodopsin-like"/>
    <property type="match status" value="1"/>
</dbReference>
<keyword evidence="5" id="KW-0297">G-protein coupled receptor</keyword>
<keyword evidence="9" id="KW-0807">Transducer</keyword>
<feature type="transmembrane region" description="Helical" evidence="10">
    <location>
        <begin position="69"/>
        <end position="90"/>
    </location>
</feature>
<keyword evidence="2" id="KW-1003">Cell membrane</keyword>
<dbReference type="Gene3D" id="1.20.1070.10">
    <property type="entry name" value="Rhodopsin 7-helix transmembrane proteins"/>
    <property type="match status" value="1"/>
</dbReference>
<feature type="transmembrane region" description="Helical" evidence="10">
    <location>
        <begin position="15"/>
        <end position="34"/>
    </location>
</feature>
<dbReference type="GO" id="GO:0004930">
    <property type="term" value="F:G protein-coupled receptor activity"/>
    <property type="evidence" value="ECO:0007669"/>
    <property type="project" value="UniProtKB-KW"/>
</dbReference>